<dbReference type="InterPro" id="IPR036165">
    <property type="entry name" value="YefM-like_sf"/>
</dbReference>
<keyword evidence="6" id="KW-1185">Reference proteome</keyword>
<accession>A0A1I5QNA4</accession>
<reference evidence="4" key="2">
    <citation type="submission" date="2016-10" db="EMBL/GenBank/DDBJ databases">
        <authorList>
            <person name="de Groot N.N."/>
        </authorList>
    </citation>
    <scope>NUCLEOTIDE SEQUENCE [LARGE SCALE GENOMIC DNA]</scope>
    <source>
        <strain evidence="4">DSM 44637</strain>
    </source>
</reference>
<feature type="region of interest" description="Disordered" evidence="2">
    <location>
        <begin position="64"/>
        <end position="95"/>
    </location>
</feature>
<name>A0A1I5QNA4_9PSEU</name>
<dbReference type="NCBIfam" id="TIGR01552">
    <property type="entry name" value="phd_fam"/>
    <property type="match status" value="1"/>
</dbReference>
<evidence type="ECO:0000256" key="1">
    <source>
        <dbReference type="ARBA" id="ARBA00009981"/>
    </source>
</evidence>
<dbReference type="RefSeq" id="WP_067579427.1">
    <property type="nucleotide sequence ID" value="NZ_FOWC01000005.1"/>
</dbReference>
<reference evidence="5" key="1">
    <citation type="submission" date="2016-10" db="EMBL/GenBank/DDBJ databases">
        <authorList>
            <person name="Varghese N."/>
            <person name="Submissions S."/>
        </authorList>
    </citation>
    <scope>NUCLEOTIDE SEQUENCE [LARGE SCALE GENOMIC DNA]</scope>
    <source>
        <strain evidence="5">DSM 44637</strain>
    </source>
</reference>
<dbReference type="Gene3D" id="3.40.1620.10">
    <property type="entry name" value="YefM-like domain"/>
    <property type="match status" value="1"/>
</dbReference>
<evidence type="ECO:0000313" key="6">
    <source>
        <dbReference type="Proteomes" id="UP000470404"/>
    </source>
</evidence>
<evidence type="ECO:0000256" key="2">
    <source>
        <dbReference type="SAM" id="MobiDB-lite"/>
    </source>
</evidence>
<gene>
    <name evidence="3" type="ORF">G3I59_39640</name>
    <name evidence="4" type="ORF">SAMN05421854_105386</name>
</gene>
<evidence type="ECO:0000313" key="4">
    <source>
        <dbReference type="EMBL" id="SFP47735.1"/>
    </source>
</evidence>
<dbReference type="Proteomes" id="UP000199137">
    <property type="component" value="Unassembled WGS sequence"/>
</dbReference>
<feature type="compositionally biased region" description="Basic and acidic residues" evidence="2">
    <location>
        <begin position="70"/>
        <end position="79"/>
    </location>
</feature>
<dbReference type="OrthoDB" id="33091at2"/>
<sequence length="95" mass="10583">MGYAIGQRELRNDNAEIMRRVAAGESFVVTRNGKPVADLVPHLAPEEPRRDRTLGEIQEAFRGLPPMDSAEWRREREADDAVFGPDRLGDPGEGP</sequence>
<proteinExistence type="inferred from homology"/>
<protein>
    <submittedName>
        <fullName evidence="4">Prevent-host-death family protein</fullName>
    </submittedName>
    <submittedName>
        <fullName evidence="3">Type II toxin-antitoxin system prevent-host-death family antitoxin</fullName>
    </submittedName>
</protein>
<comment type="similarity">
    <text evidence="1">Belongs to the phD/YefM antitoxin family.</text>
</comment>
<dbReference type="SUPFAM" id="SSF143120">
    <property type="entry name" value="YefM-like"/>
    <property type="match status" value="1"/>
</dbReference>
<dbReference type="STRING" id="112413.SAMN05421854_105386"/>
<dbReference type="EMBL" id="JAAGNC010000195">
    <property type="protein sequence ID" value="NEC61549.1"/>
    <property type="molecule type" value="Genomic_DNA"/>
</dbReference>
<dbReference type="Proteomes" id="UP000470404">
    <property type="component" value="Unassembled WGS sequence"/>
</dbReference>
<dbReference type="EMBL" id="FOWC01000005">
    <property type="protein sequence ID" value="SFP47735.1"/>
    <property type="molecule type" value="Genomic_DNA"/>
</dbReference>
<evidence type="ECO:0000313" key="3">
    <source>
        <dbReference type="EMBL" id="NEC61549.1"/>
    </source>
</evidence>
<reference evidence="3 6" key="3">
    <citation type="submission" date="2020-01" db="EMBL/GenBank/DDBJ databases">
        <title>Insect and environment-associated Actinomycetes.</title>
        <authorList>
            <person name="Currrie C."/>
            <person name="Chevrette M."/>
            <person name="Carlson C."/>
            <person name="Stubbendieck R."/>
            <person name="Wendt-Pienkowski E."/>
        </authorList>
    </citation>
    <scope>NUCLEOTIDE SEQUENCE [LARGE SCALE GENOMIC DNA]</scope>
    <source>
        <strain evidence="3 6">SID8386</strain>
    </source>
</reference>
<dbReference type="AlphaFoldDB" id="A0A1I5QNA4"/>
<organism evidence="4 5">
    <name type="scientific">Amycolatopsis rubida</name>
    <dbReference type="NCBI Taxonomy" id="112413"/>
    <lineage>
        <taxon>Bacteria</taxon>
        <taxon>Bacillati</taxon>
        <taxon>Actinomycetota</taxon>
        <taxon>Actinomycetes</taxon>
        <taxon>Pseudonocardiales</taxon>
        <taxon>Pseudonocardiaceae</taxon>
        <taxon>Amycolatopsis</taxon>
    </lineage>
</organism>
<evidence type="ECO:0000313" key="5">
    <source>
        <dbReference type="Proteomes" id="UP000199137"/>
    </source>
</evidence>